<evidence type="ECO:0000313" key="1">
    <source>
        <dbReference type="Proteomes" id="UP000887576"/>
    </source>
</evidence>
<reference evidence="2" key="1">
    <citation type="submission" date="2022-11" db="UniProtKB">
        <authorList>
            <consortium name="WormBaseParasite"/>
        </authorList>
    </citation>
    <scope>IDENTIFICATION</scope>
</reference>
<proteinExistence type="predicted"/>
<organism evidence="1 2">
    <name type="scientific">Panagrolaimus sp. JU765</name>
    <dbReference type="NCBI Taxonomy" id="591449"/>
    <lineage>
        <taxon>Eukaryota</taxon>
        <taxon>Metazoa</taxon>
        <taxon>Ecdysozoa</taxon>
        <taxon>Nematoda</taxon>
        <taxon>Chromadorea</taxon>
        <taxon>Rhabditida</taxon>
        <taxon>Tylenchina</taxon>
        <taxon>Panagrolaimomorpha</taxon>
        <taxon>Panagrolaimoidea</taxon>
        <taxon>Panagrolaimidae</taxon>
        <taxon>Panagrolaimus</taxon>
    </lineage>
</organism>
<dbReference type="Proteomes" id="UP000887576">
    <property type="component" value="Unplaced"/>
</dbReference>
<accession>A0AC34QH25</accession>
<name>A0AC34QH25_9BILA</name>
<protein>
    <submittedName>
        <fullName evidence="2">Potassium channel domain-containing protein</fullName>
    </submittedName>
</protein>
<sequence>MEEEATVTWPRSQLPPKVKPEFQKRVQLQAAIGNLRQHARQMDDENVGELVDKLREMCSNIEEPRLNQSENYNKNLAGSKKSFYGSMILRSSPPPSIHSSVQVVNGKLKEVMIPDEKMPIWVKLLTVTVIIFVLFLFLVFGTVSFQILEPTFKNHTFSQVFMLPLQTCLTIGWGNLPLTAPMAQLFCIFYAILGVPLTFTTLTRIGQFWFPYYIPDWLLNSASIHHVVGEQDEIVKFPFFGALKFILTFHIIGLILFNGFLDNFGIVETVYFDYFTSAFIGFGDISPNPKIIWQSLVLFFYLPFGGIFQAVYHAFAGYWVQRLYYVIFRNYLYNWHIARQQKKEIVN</sequence>
<evidence type="ECO:0000313" key="2">
    <source>
        <dbReference type="WBParaSite" id="JU765_v2.g16202.t1"/>
    </source>
</evidence>
<dbReference type="WBParaSite" id="JU765_v2.g16202.t1">
    <property type="protein sequence ID" value="JU765_v2.g16202.t1"/>
    <property type="gene ID" value="JU765_v2.g16202"/>
</dbReference>